<accession>A0A974DAV5</accession>
<keyword evidence="1" id="KW-0472">Membrane</keyword>
<dbReference type="Proteomes" id="UP000694892">
    <property type="component" value="Chromosome 3S"/>
</dbReference>
<feature type="transmembrane region" description="Helical" evidence="1">
    <location>
        <begin position="12"/>
        <end position="38"/>
    </location>
</feature>
<sequence length="121" mass="13777">MDTEVSCYTSDLCTFCLMILPLFFEAWIHFQCLSLLLFSIGRGNNKLTELQATQKKVSVRVNFNFTDTEANTATDNCKAQPHASFNTENKTVLNLNSKSKTLLTPLLDSKYLDCIYLEIKH</sequence>
<name>A0A974DAV5_XENLA</name>
<protein>
    <submittedName>
        <fullName evidence="2">Uncharacterized protein</fullName>
    </submittedName>
</protein>
<keyword evidence="1" id="KW-1133">Transmembrane helix</keyword>
<organism evidence="2 3">
    <name type="scientific">Xenopus laevis</name>
    <name type="common">African clawed frog</name>
    <dbReference type="NCBI Taxonomy" id="8355"/>
    <lineage>
        <taxon>Eukaryota</taxon>
        <taxon>Metazoa</taxon>
        <taxon>Chordata</taxon>
        <taxon>Craniata</taxon>
        <taxon>Vertebrata</taxon>
        <taxon>Euteleostomi</taxon>
        <taxon>Amphibia</taxon>
        <taxon>Batrachia</taxon>
        <taxon>Anura</taxon>
        <taxon>Pipoidea</taxon>
        <taxon>Pipidae</taxon>
        <taxon>Xenopodinae</taxon>
        <taxon>Xenopus</taxon>
        <taxon>Xenopus</taxon>
    </lineage>
</organism>
<proteinExistence type="predicted"/>
<reference evidence="3" key="1">
    <citation type="journal article" date="2016" name="Nature">
        <title>Genome evolution in the allotetraploid frog Xenopus laevis.</title>
        <authorList>
            <person name="Session A.M."/>
            <person name="Uno Y."/>
            <person name="Kwon T."/>
            <person name="Chapman J.A."/>
            <person name="Toyoda A."/>
            <person name="Takahashi S."/>
            <person name="Fukui A."/>
            <person name="Hikosaka A."/>
            <person name="Suzuki A."/>
            <person name="Kondo M."/>
            <person name="van Heeringen S.J."/>
            <person name="Quigley I."/>
            <person name="Heinz S."/>
            <person name="Ogino H."/>
            <person name="Ochi H."/>
            <person name="Hellsten U."/>
            <person name="Lyons J.B."/>
            <person name="Simakov O."/>
            <person name="Putnam N."/>
            <person name="Stites J."/>
            <person name="Kuroki Y."/>
            <person name="Tanaka T."/>
            <person name="Michiue T."/>
            <person name="Watanabe M."/>
            <person name="Bogdanovic O."/>
            <person name="Lister R."/>
            <person name="Georgiou G."/>
            <person name="Paranjpe S.S."/>
            <person name="van Kruijsbergen I."/>
            <person name="Shu S."/>
            <person name="Carlson J."/>
            <person name="Kinoshita T."/>
            <person name="Ohta Y."/>
            <person name="Mawaribuchi S."/>
            <person name="Jenkins J."/>
            <person name="Grimwood J."/>
            <person name="Schmutz J."/>
            <person name="Mitros T."/>
            <person name="Mozaffari S.V."/>
            <person name="Suzuki Y."/>
            <person name="Haramoto Y."/>
            <person name="Yamamoto T.S."/>
            <person name="Takagi C."/>
            <person name="Heald R."/>
            <person name="Miller K."/>
            <person name="Haudenschild C."/>
            <person name="Kitzman J."/>
            <person name="Nakayama T."/>
            <person name="Izutsu Y."/>
            <person name="Robert J."/>
            <person name="Fortriede J."/>
            <person name="Burns K."/>
            <person name="Lotay V."/>
            <person name="Karimi K."/>
            <person name="Yasuoka Y."/>
            <person name="Dichmann D.S."/>
            <person name="Flajnik M.F."/>
            <person name="Houston D.W."/>
            <person name="Shendure J."/>
            <person name="DuPasquier L."/>
            <person name="Vize P.D."/>
            <person name="Zorn A.M."/>
            <person name="Ito M."/>
            <person name="Marcotte E.M."/>
            <person name="Wallingford J.B."/>
            <person name="Ito Y."/>
            <person name="Asashima M."/>
            <person name="Ueno N."/>
            <person name="Matsuda Y."/>
            <person name="Veenstra G.J."/>
            <person name="Fujiyama A."/>
            <person name="Harland R.M."/>
            <person name="Taira M."/>
            <person name="Rokhsar D.S."/>
        </authorList>
    </citation>
    <scope>NUCLEOTIDE SEQUENCE [LARGE SCALE GENOMIC DNA]</scope>
    <source>
        <strain evidence="3">J</strain>
    </source>
</reference>
<dbReference type="EMBL" id="CM004471">
    <property type="protein sequence ID" value="OCT87426.1"/>
    <property type="molecule type" value="Genomic_DNA"/>
</dbReference>
<evidence type="ECO:0000313" key="3">
    <source>
        <dbReference type="Proteomes" id="UP000694892"/>
    </source>
</evidence>
<keyword evidence="1" id="KW-0812">Transmembrane</keyword>
<evidence type="ECO:0000313" key="2">
    <source>
        <dbReference type="EMBL" id="OCT87426.1"/>
    </source>
</evidence>
<gene>
    <name evidence="2" type="ORF">XELAEV_18021121mg</name>
</gene>
<dbReference type="AlphaFoldDB" id="A0A974DAV5"/>
<evidence type="ECO:0000256" key="1">
    <source>
        <dbReference type="SAM" id="Phobius"/>
    </source>
</evidence>